<dbReference type="GO" id="GO:0001868">
    <property type="term" value="P:regulation of complement activation, lectin pathway"/>
    <property type="evidence" value="ECO:0007669"/>
    <property type="project" value="UniProtKB-ARBA"/>
</dbReference>
<feature type="compositionally biased region" description="Basic and acidic residues" evidence="8">
    <location>
        <begin position="42"/>
        <end position="52"/>
    </location>
</feature>
<keyword evidence="4" id="KW-0479">Metal-binding</keyword>
<reference evidence="10 11" key="1">
    <citation type="journal article" date="2015" name="Genome Biol. Evol.">
        <title>Comparative Genomics of a Bacterivorous Green Alga Reveals Evolutionary Causalities and Consequences of Phago-Mixotrophic Mode of Nutrition.</title>
        <authorList>
            <person name="Burns J.A."/>
            <person name="Paasch A."/>
            <person name="Narechania A."/>
            <person name="Kim E."/>
        </authorList>
    </citation>
    <scope>NUCLEOTIDE SEQUENCE [LARGE SCALE GENOMIC DNA]</scope>
    <source>
        <strain evidence="10 11">PLY_AMNH</strain>
    </source>
</reference>
<dbReference type="Gene3D" id="2.60.120.260">
    <property type="entry name" value="Galactose-binding domain-like"/>
    <property type="match status" value="3"/>
</dbReference>
<dbReference type="SMART" id="SM00607">
    <property type="entry name" value="FTP"/>
    <property type="match status" value="1"/>
</dbReference>
<dbReference type="PANTHER" id="PTHR45713">
    <property type="entry name" value="FTP DOMAIN-CONTAINING PROTEIN"/>
    <property type="match status" value="1"/>
</dbReference>
<dbReference type="AlphaFoldDB" id="A0AAE0FJP3"/>
<evidence type="ECO:0000313" key="11">
    <source>
        <dbReference type="Proteomes" id="UP001190700"/>
    </source>
</evidence>
<dbReference type="InterPro" id="IPR008979">
    <property type="entry name" value="Galactose-bd-like_sf"/>
</dbReference>
<comment type="caution">
    <text evidence="10">The sequence shown here is derived from an EMBL/GenBank/DDBJ whole genome shotgun (WGS) entry which is preliminary data.</text>
</comment>
<name>A0AAE0FJP3_9CHLO</name>
<dbReference type="PANTHER" id="PTHR45713:SF6">
    <property type="entry name" value="F5_8 TYPE C DOMAIN-CONTAINING PROTEIN"/>
    <property type="match status" value="1"/>
</dbReference>
<keyword evidence="7" id="KW-1015">Disulfide bond</keyword>
<dbReference type="EMBL" id="LGRX02017317">
    <property type="protein sequence ID" value="KAK3260922.1"/>
    <property type="molecule type" value="Genomic_DNA"/>
</dbReference>
<feature type="domain" description="Fucolectin tachylectin-4 pentraxin-1" evidence="9">
    <location>
        <begin position="252"/>
        <end position="412"/>
    </location>
</feature>
<dbReference type="GO" id="GO:0042806">
    <property type="term" value="F:fucose binding"/>
    <property type="evidence" value="ECO:0007669"/>
    <property type="project" value="UniProtKB-ARBA"/>
</dbReference>
<dbReference type="InterPro" id="IPR051941">
    <property type="entry name" value="BG_Antigen-Binding_Lectin"/>
</dbReference>
<evidence type="ECO:0000256" key="6">
    <source>
        <dbReference type="ARBA" id="ARBA00022837"/>
    </source>
</evidence>
<comment type="function">
    <text evidence="1">Acts as a defensive agent. Recognizes blood group fucosylated oligosaccharides including A, B, H and Lewis B-type antigens. Does not recognize Lewis A antigen and has low affinity for monovalent haptens.</text>
</comment>
<keyword evidence="5" id="KW-0430">Lectin</keyword>
<dbReference type="GO" id="GO:0046872">
    <property type="term" value="F:metal ion binding"/>
    <property type="evidence" value="ECO:0007669"/>
    <property type="project" value="UniProtKB-KW"/>
</dbReference>
<dbReference type="GO" id="GO:0010185">
    <property type="term" value="P:regulation of cellular defense response"/>
    <property type="evidence" value="ECO:0007669"/>
    <property type="project" value="UniProtKB-ARBA"/>
</dbReference>
<feature type="non-terminal residue" evidence="10">
    <location>
        <position position="1"/>
    </location>
</feature>
<dbReference type="Proteomes" id="UP001190700">
    <property type="component" value="Unassembled WGS sequence"/>
</dbReference>
<evidence type="ECO:0000256" key="8">
    <source>
        <dbReference type="SAM" id="MobiDB-lite"/>
    </source>
</evidence>
<evidence type="ECO:0000256" key="7">
    <source>
        <dbReference type="ARBA" id="ARBA00023157"/>
    </source>
</evidence>
<gene>
    <name evidence="10" type="ORF">CYMTET_30146</name>
</gene>
<evidence type="ECO:0000259" key="9">
    <source>
        <dbReference type="SMART" id="SM00607"/>
    </source>
</evidence>
<evidence type="ECO:0000313" key="10">
    <source>
        <dbReference type="EMBL" id="KAK3260922.1"/>
    </source>
</evidence>
<comment type="subunit">
    <text evidence="3">Homotrimer.</text>
</comment>
<dbReference type="InterPro" id="IPR006585">
    <property type="entry name" value="FTP1"/>
</dbReference>
<feature type="compositionally biased region" description="Pro residues" evidence="8">
    <location>
        <begin position="62"/>
        <end position="97"/>
    </location>
</feature>
<accession>A0AAE0FJP3</accession>
<sequence length="1138" mass="122096">RLREAALEAESGRLREAALESGRLREAALEAESGRLREAALEAESGRLREAALEAESGHIPSSPPPPSPSPPPPNPSPPPPCSPPPPSPPPPSPPPMFYEDITIYNTGFETGTAESWTTSGSVRIVDSSSSTRWDGLAAGEGTFFAALPANNFIEQNILGLVAGMDYTVRFQAAAQPEQSGESMLLVEVMGRKMRQEVLLTRFYTYQFNFTATTTVAMLTFRNSLDRTIAVDAVTVEEQGQEVLSPAPGSSAVNVALAGVASQSSQYGTYVAGYGNNGDTGGRLQHTVGGYGETNPWWQVHLTGTYFIDEVVVYNRDNHCAARLFHGWRCGAEYPDGTFDASYQGAIIGVSSEPCSGDSCSGTVCGKITQSSSSHQYTVSCRGASGSYVYIQLLGHNRMLHMYELQAWSSRDPDGSQNVALLGTASMSSLYNQNYASYAIDGNTGGTLAHSQGQYGETSPWLHVELASAASIDKVVLYNRDSPCAARLFHGWRCSAEFPSGTYTGNNQGAIIGVSSEPCSGDSCSGTVCGKITQSSSSHQYTVSCNGATGSYVYIILPGEERMINFYELEAWTVPEKSTMHQVPAAQIKYLSGTEPFVGVGQISNLVDGAAAEREPQCARLRAEREPMRRRGTEAAPVPLCVLLSLPCTECDDDRTSEHLMYTNARPAEVTSVSECDSWSFVASGGNDVVEHCSSLCTQSAECKGFWVHTSDFIYPGKCCLYSAWSAASDFMELQESPGFFYSKNPTRSVCGIEEGHTVEGFIATSSTSDVFDDLHCSSICNAQPDCTAWRRRPSTFVCDITTRGVVAAPTFVASSYYNAGYKCANMDFRNQDLLVLSSNQVPVNTTDSGAGCDAGFASQTVFVDPVEYCHSLCLQDATCTAFYSYSSSSESGAGRCCIMSDYSFSNGVTRASSGDTTQFVIKAATSTATLATASNAEVVVSVGSPRPIGRVEVCVPGSLASAATAATYSSYSAYGPWTPLHTFSDGLNMKGCTVSDKSPDSPVVYFIKYLFATNLGDSTATMVSELKVYSDVRDTIYDRAYRSFTNGGTYGGYRFCTDCIDDVEITTEDACIEFCHNDPSCQYAEFFTGQVEDQGCILLSECGAVAANNSDYIDFSAERSMCKASSITTYDLLQGAK</sequence>
<dbReference type="SUPFAM" id="SSF49785">
    <property type="entry name" value="Galactose-binding domain-like"/>
    <property type="match status" value="2"/>
</dbReference>
<keyword evidence="6" id="KW-0106">Calcium</keyword>
<dbReference type="InterPro" id="IPR006946">
    <property type="entry name" value="DGR2-like_dom"/>
</dbReference>
<feature type="region of interest" description="Disordered" evidence="8">
    <location>
        <begin position="42"/>
        <end position="99"/>
    </location>
</feature>
<evidence type="ECO:0000256" key="3">
    <source>
        <dbReference type="ARBA" id="ARBA00011233"/>
    </source>
</evidence>
<dbReference type="Pfam" id="PF04862">
    <property type="entry name" value="DUF642"/>
    <property type="match status" value="1"/>
</dbReference>
<evidence type="ECO:0000256" key="4">
    <source>
        <dbReference type="ARBA" id="ARBA00022723"/>
    </source>
</evidence>
<protein>
    <recommendedName>
        <fullName evidence="9">Fucolectin tachylectin-4 pentraxin-1 domain-containing protein</fullName>
    </recommendedName>
</protein>
<dbReference type="Pfam" id="PF22633">
    <property type="entry name" value="F5_F8_type_C_2"/>
    <property type="match status" value="1"/>
</dbReference>
<evidence type="ECO:0000256" key="5">
    <source>
        <dbReference type="ARBA" id="ARBA00022734"/>
    </source>
</evidence>
<keyword evidence="11" id="KW-1185">Reference proteome</keyword>
<evidence type="ECO:0000256" key="1">
    <source>
        <dbReference type="ARBA" id="ARBA00002219"/>
    </source>
</evidence>
<comment type="similarity">
    <text evidence="2">Belongs to the fucolectin family.</text>
</comment>
<evidence type="ECO:0000256" key="2">
    <source>
        <dbReference type="ARBA" id="ARBA00010147"/>
    </source>
</evidence>
<organism evidence="10 11">
    <name type="scientific">Cymbomonas tetramitiformis</name>
    <dbReference type="NCBI Taxonomy" id="36881"/>
    <lineage>
        <taxon>Eukaryota</taxon>
        <taxon>Viridiplantae</taxon>
        <taxon>Chlorophyta</taxon>
        <taxon>Pyramimonadophyceae</taxon>
        <taxon>Pyramimonadales</taxon>
        <taxon>Pyramimonadaceae</taxon>
        <taxon>Cymbomonas</taxon>
    </lineage>
</organism>
<proteinExistence type="inferred from homology"/>